<protein>
    <submittedName>
        <fullName evidence="2">Uncharacterized protein</fullName>
    </submittedName>
</protein>
<feature type="region of interest" description="Disordered" evidence="1">
    <location>
        <begin position="40"/>
        <end position="80"/>
    </location>
</feature>
<organism evidence="2 3">
    <name type="scientific">Pleuronectes platessa</name>
    <name type="common">European plaice</name>
    <dbReference type="NCBI Taxonomy" id="8262"/>
    <lineage>
        <taxon>Eukaryota</taxon>
        <taxon>Metazoa</taxon>
        <taxon>Chordata</taxon>
        <taxon>Craniata</taxon>
        <taxon>Vertebrata</taxon>
        <taxon>Euteleostomi</taxon>
        <taxon>Actinopterygii</taxon>
        <taxon>Neopterygii</taxon>
        <taxon>Teleostei</taxon>
        <taxon>Neoteleostei</taxon>
        <taxon>Acanthomorphata</taxon>
        <taxon>Carangaria</taxon>
        <taxon>Pleuronectiformes</taxon>
        <taxon>Pleuronectoidei</taxon>
        <taxon>Pleuronectidae</taxon>
        <taxon>Pleuronectes</taxon>
    </lineage>
</organism>
<evidence type="ECO:0000313" key="3">
    <source>
        <dbReference type="Proteomes" id="UP001153269"/>
    </source>
</evidence>
<gene>
    <name evidence="2" type="ORF">PLEPLA_LOCUS29369</name>
</gene>
<feature type="compositionally biased region" description="Basic residues" evidence="1">
    <location>
        <begin position="59"/>
        <end position="70"/>
    </location>
</feature>
<reference evidence="2" key="1">
    <citation type="submission" date="2020-03" db="EMBL/GenBank/DDBJ databases">
        <authorList>
            <person name="Weist P."/>
        </authorList>
    </citation>
    <scope>NUCLEOTIDE SEQUENCE</scope>
</reference>
<dbReference type="EMBL" id="CADEAL010002669">
    <property type="protein sequence ID" value="CAB1441608.1"/>
    <property type="molecule type" value="Genomic_DNA"/>
</dbReference>
<proteinExistence type="predicted"/>
<sequence length="80" mass="8662">MTAAFSSGGFTSSILQPLRHRAEELLSANEHSAMLPHHGEWEVVGARGGGGLSKEARKKDRKKEGHKKRGPLGPLAGRRH</sequence>
<evidence type="ECO:0000256" key="1">
    <source>
        <dbReference type="SAM" id="MobiDB-lite"/>
    </source>
</evidence>
<dbReference type="AlphaFoldDB" id="A0A9N7UY02"/>
<dbReference type="Proteomes" id="UP001153269">
    <property type="component" value="Unassembled WGS sequence"/>
</dbReference>
<name>A0A9N7UY02_PLEPL</name>
<keyword evidence="3" id="KW-1185">Reference proteome</keyword>
<accession>A0A9N7UY02</accession>
<evidence type="ECO:0000313" key="2">
    <source>
        <dbReference type="EMBL" id="CAB1441608.1"/>
    </source>
</evidence>
<comment type="caution">
    <text evidence="2">The sequence shown here is derived from an EMBL/GenBank/DDBJ whole genome shotgun (WGS) entry which is preliminary data.</text>
</comment>